<keyword evidence="2" id="KW-1185">Reference proteome</keyword>
<organism evidence="1 2">
    <name type="scientific">Deinococcus cellulosilyticus (strain DSM 18568 / NBRC 106333 / KACC 11606 / 5516J-15)</name>
    <dbReference type="NCBI Taxonomy" id="1223518"/>
    <lineage>
        <taxon>Bacteria</taxon>
        <taxon>Thermotogati</taxon>
        <taxon>Deinococcota</taxon>
        <taxon>Deinococci</taxon>
        <taxon>Deinococcales</taxon>
        <taxon>Deinococcaceae</taxon>
        <taxon>Deinococcus</taxon>
    </lineage>
</organism>
<dbReference type="OrthoDB" id="62154at2"/>
<protein>
    <recommendedName>
        <fullName evidence="3">DUF4388 domain-containing protein</fullName>
    </recommendedName>
</protein>
<comment type="caution">
    <text evidence="1">The sequence shown here is derived from an EMBL/GenBank/DDBJ whole genome shotgun (WGS) entry which is preliminary data.</text>
</comment>
<reference evidence="1 2" key="1">
    <citation type="submission" date="2019-07" db="EMBL/GenBank/DDBJ databases">
        <title>Whole genome shotgun sequence of Deinococcus cellulosilyticus NBRC 106333.</title>
        <authorList>
            <person name="Hosoyama A."/>
            <person name="Uohara A."/>
            <person name="Ohji S."/>
            <person name="Ichikawa N."/>
        </authorList>
    </citation>
    <scope>NUCLEOTIDE SEQUENCE [LARGE SCALE GENOMIC DNA]</scope>
    <source>
        <strain evidence="1 2">NBRC 106333</strain>
    </source>
</reference>
<accession>A0A511N0S7</accession>
<dbReference type="RefSeq" id="WP_146883748.1">
    <property type="nucleotide sequence ID" value="NZ_BJXB01000005.1"/>
</dbReference>
<name>A0A511N0S7_DEIC1</name>
<evidence type="ECO:0000313" key="2">
    <source>
        <dbReference type="Proteomes" id="UP000321306"/>
    </source>
</evidence>
<evidence type="ECO:0008006" key="3">
    <source>
        <dbReference type="Google" id="ProtNLM"/>
    </source>
</evidence>
<gene>
    <name evidence="1" type="ORF">DC3_16210</name>
</gene>
<proteinExistence type="predicted"/>
<sequence length="236" mass="26741">MAVTGSFADIPLTEVLATISRRSGKLFIADNDSKQSYELHFMQGMLCAFFIGKEPVKDVSQIRDYLKALSRRGSCTFEFAKTEPTELVNNFLLPIERLGRSMASEDIKEQVERDRERFAHPDTRFILLKPTEFWAHEGLELFFQSALHLLSQPNGVSARELIQKLDLPISMEVAQLYLYQLRSHGAIAPVRAFESETQYVQSQQVVQQVVAKGGKGGLFGAFRSLFSRLFKARTSQ</sequence>
<evidence type="ECO:0000313" key="1">
    <source>
        <dbReference type="EMBL" id="GEM45986.1"/>
    </source>
</evidence>
<dbReference type="EMBL" id="BJXB01000005">
    <property type="protein sequence ID" value="GEM45986.1"/>
    <property type="molecule type" value="Genomic_DNA"/>
</dbReference>
<dbReference type="AlphaFoldDB" id="A0A511N0S7"/>
<dbReference type="Proteomes" id="UP000321306">
    <property type="component" value="Unassembled WGS sequence"/>
</dbReference>